<dbReference type="CDD" id="cd07061">
    <property type="entry name" value="HP_HAP_like"/>
    <property type="match status" value="1"/>
</dbReference>
<accession>A0A1B6IIT3</accession>
<protein>
    <recommendedName>
        <fullName evidence="4">Acid phosphatase</fullName>
    </recommendedName>
</protein>
<evidence type="ECO:0008006" key="4">
    <source>
        <dbReference type="Google" id="ProtNLM"/>
    </source>
</evidence>
<keyword evidence="2" id="KW-1133">Transmembrane helix</keyword>
<evidence type="ECO:0000256" key="1">
    <source>
        <dbReference type="ARBA" id="ARBA00005375"/>
    </source>
</evidence>
<reference evidence="3" key="1">
    <citation type="submission" date="2015-11" db="EMBL/GenBank/DDBJ databases">
        <title>De novo transcriptome assembly of four potential Pierce s Disease insect vectors from Arizona vineyards.</title>
        <authorList>
            <person name="Tassone E.E."/>
        </authorList>
    </citation>
    <scope>NUCLEOTIDE SEQUENCE</scope>
</reference>
<evidence type="ECO:0000256" key="2">
    <source>
        <dbReference type="SAM" id="Phobius"/>
    </source>
</evidence>
<dbReference type="PANTHER" id="PTHR11567:SF19">
    <property type="entry name" value="GH19849P"/>
    <property type="match status" value="1"/>
</dbReference>
<gene>
    <name evidence="3" type="ORF">g.6044</name>
</gene>
<feature type="non-terminal residue" evidence="3">
    <location>
        <position position="396"/>
    </location>
</feature>
<feature type="transmembrane region" description="Helical" evidence="2">
    <location>
        <begin position="9"/>
        <end position="29"/>
    </location>
</feature>
<organism evidence="3">
    <name type="scientific">Homalodisca liturata</name>
    <dbReference type="NCBI Taxonomy" id="320908"/>
    <lineage>
        <taxon>Eukaryota</taxon>
        <taxon>Metazoa</taxon>
        <taxon>Ecdysozoa</taxon>
        <taxon>Arthropoda</taxon>
        <taxon>Hexapoda</taxon>
        <taxon>Insecta</taxon>
        <taxon>Pterygota</taxon>
        <taxon>Neoptera</taxon>
        <taxon>Paraneoptera</taxon>
        <taxon>Hemiptera</taxon>
        <taxon>Auchenorrhyncha</taxon>
        <taxon>Membracoidea</taxon>
        <taxon>Cicadellidae</taxon>
        <taxon>Cicadellinae</taxon>
        <taxon>Proconiini</taxon>
        <taxon>Homalodisca</taxon>
    </lineage>
</organism>
<comment type="similarity">
    <text evidence="1">Belongs to the histidine acid phosphatase family.</text>
</comment>
<dbReference type="SUPFAM" id="SSF53254">
    <property type="entry name" value="Phosphoglycerate mutase-like"/>
    <property type="match status" value="1"/>
</dbReference>
<dbReference type="InterPro" id="IPR000560">
    <property type="entry name" value="His_Pase_clade-2"/>
</dbReference>
<dbReference type="InterPro" id="IPR050645">
    <property type="entry name" value="Histidine_acid_phosphatase"/>
</dbReference>
<dbReference type="PANTHER" id="PTHR11567">
    <property type="entry name" value="ACID PHOSPHATASE-RELATED"/>
    <property type="match status" value="1"/>
</dbReference>
<dbReference type="InterPro" id="IPR029033">
    <property type="entry name" value="His_PPase_superfam"/>
</dbReference>
<dbReference type="EMBL" id="GECU01020879">
    <property type="protein sequence ID" value="JAS86827.1"/>
    <property type="molecule type" value="Transcribed_RNA"/>
</dbReference>
<sequence>MASSSYRPYLLAVSVSVPAAIIVFVAVRYCLSASPEPPTLAESRGSRAVSTLQFVAVFARHGNRGPYGNFPSYPYPLNDTRTWPYGRLQISRRGRIQMFNLGTKFRSLYNGFLSLNYKSEEFKAYSTLTDRTIMSAQLLLAGLYPSHGDQVWNKKILWDPVPVYPTNLDNLQLMYRPDVCPAFHEDRKRSDKELDKVYMSEAAPILKGIELYTSEKINYVDPLALRTSMYLLWDTLNCAENEGLPLPAWTKKFYRQPMESVMLKTFVAISTATDNMIRLFGGRLFQEMITFMQDKTLSKLNPDRRMVIYCGHDYTLLGMLGILGLIRGSAPFVVESGSALIFELHQDPQSLLPYVQVMYIDGATPELEPKETTIPGFDPPHDFELFKNLTERYYNI</sequence>
<name>A0A1B6IIT3_9HEMI</name>
<dbReference type="Pfam" id="PF00328">
    <property type="entry name" value="His_Phos_2"/>
    <property type="match status" value="1"/>
</dbReference>
<keyword evidence="2" id="KW-0472">Membrane</keyword>
<dbReference type="GO" id="GO:0016791">
    <property type="term" value="F:phosphatase activity"/>
    <property type="evidence" value="ECO:0007669"/>
    <property type="project" value="TreeGrafter"/>
</dbReference>
<dbReference type="AlphaFoldDB" id="A0A1B6IIT3"/>
<evidence type="ECO:0000313" key="3">
    <source>
        <dbReference type="EMBL" id="JAS86827.1"/>
    </source>
</evidence>
<proteinExistence type="inferred from homology"/>
<keyword evidence="2" id="KW-0812">Transmembrane</keyword>
<dbReference type="Gene3D" id="3.40.50.1240">
    <property type="entry name" value="Phosphoglycerate mutase-like"/>
    <property type="match status" value="1"/>
</dbReference>